<comment type="caution">
    <text evidence="1">The sequence shown here is derived from an EMBL/GenBank/DDBJ whole genome shotgun (WGS) entry which is preliminary data.</text>
</comment>
<accession>A0A974A1S8</accession>
<name>A0A974A1S8_9BRAD</name>
<reference evidence="1" key="1">
    <citation type="submission" date="2020-06" db="EMBL/GenBank/DDBJ databases">
        <title>Whole Genome Sequence of Bradyrhizobium sp. Strain 1S1.</title>
        <authorList>
            <person name="Bromfield E.S.P."/>
            <person name="Cloutier S."/>
        </authorList>
    </citation>
    <scope>NUCLEOTIDE SEQUENCE [LARGE SCALE GENOMIC DNA]</scope>
    <source>
        <strain evidence="1">1S1</strain>
    </source>
</reference>
<sequence length="52" mass="5480">MCFESGAEFGLFIVADSRRAVREQRCLSLTLGGAASTTVVPAKAGTHTPQQL</sequence>
<gene>
    <name evidence="1" type="ORF">HAP48_016430</name>
</gene>
<dbReference type="EMBL" id="JAAOLE020000001">
    <property type="protein sequence ID" value="NVI44504.1"/>
    <property type="molecule type" value="Genomic_DNA"/>
</dbReference>
<protein>
    <submittedName>
        <fullName evidence="1">Uncharacterized protein</fullName>
    </submittedName>
</protein>
<dbReference type="RefSeq" id="WP_166203996.1">
    <property type="nucleotide sequence ID" value="NZ_CP088285.1"/>
</dbReference>
<organism evidence="1">
    <name type="scientific">Bradyrhizobium septentrionale</name>
    <dbReference type="NCBI Taxonomy" id="1404411"/>
    <lineage>
        <taxon>Bacteria</taxon>
        <taxon>Pseudomonadati</taxon>
        <taxon>Pseudomonadota</taxon>
        <taxon>Alphaproteobacteria</taxon>
        <taxon>Hyphomicrobiales</taxon>
        <taxon>Nitrobacteraceae</taxon>
        <taxon>Bradyrhizobium</taxon>
    </lineage>
</organism>
<proteinExistence type="predicted"/>
<evidence type="ECO:0000313" key="1">
    <source>
        <dbReference type="EMBL" id="NVI44504.1"/>
    </source>
</evidence>
<dbReference type="AlphaFoldDB" id="A0A974A1S8"/>